<dbReference type="InterPro" id="IPR054593">
    <property type="entry name" value="Beta-mannosidase-like_N2"/>
</dbReference>
<dbReference type="PRINTS" id="PR00132">
    <property type="entry name" value="GLHYDRLASE2"/>
</dbReference>
<dbReference type="InterPro" id="IPR036156">
    <property type="entry name" value="Beta-gal/glucu_dom_sf"/>
</dbReference>
<dbReference type="Gene3D" id="2.60.40.10">
    <property type="entry name" value="Immunoglobulins"/>
    <property type="match status" value="3"/>
</dbReference>
<evidence type="ECO:0000259" key="8">
    <source>
        <dbReference type="Pfam" id="PF22666"/>
    </source>
</evidence>
<dbReference type="Pfam" id="PF00703">
    <property type="entry name" value="Glyco_hydro_2"/>
    <property type="match status" value="1"/>
</dbReference>
<keyword evidence="2" id="KW-0378">Hydrolase</keyword>
<dbReference type="InterPro" id="IPR006101">
    <property type="entry name" value="Glyco_hydro_2"/>
</dbReference>
<evidence type="ECO:0000259" key="4">
    <source>
        <dbReference type="Pfam" id="PF00703"/>
    </source>
</evidence>
<evidence type="ECO:0000313" key="9">
    <source>
        <dbReference type="EMBL" id="HIZ24624.1"/>
    </source>
</evidence>
<evidence type="ECO:0000256" key="3">
    <source>
        <dbReference type="ARBA" id="ARBA00023295"/>
    </source>
</evidence>
<dbReference type="Pfam" id="PF18565">
    <property type="entry name" value="Glyco_hydro2_C5"/>
    <property type="match status" value="1"/>
</dbReference>
<dbReference type="Gene3D" id="2.60.120.260">
    <property type="entry name" value="Galactose-binding domain-like"/>
    <property type="match status" value="1"/>
</dbReference>
<dbReference type="Gene3D" id="3.20.20.80">
    <property type="entry name" value="Glycosidases"/>
    <property type="match status" value="1"/>
</dbReference>
<dbReference type="InterPro" id="IPR040605">
    <property type="entry name" value="Glyco_hydro2_dom5"/>
</dbReference>
<comment type="caution">
    <text evidence="9">The sequence shown here is derived from an EMBL/GenBank/DDBJ whole genome shotgun (WGS) entry which is preliminary data.</text>
</comment>
<dbReference type="GO" id="GO:0004553">
    <property type="term" value="F:hydrolase activity, hydrolyzing O-glycosyl compounds"/>
    <property type="evidence" value="ECO:0007669"/>
    <property type="project" value="InterPro"/>
</dbReference>
<dbReference type="PANTHER" id="PTHR42732:SF1">
    <property type="entry name" value="BETA-MANNOSIDASE"/>
    <property type="match status" value="1"/>
</dbReference>
<evidence type="ECO:0000256" key="1">
    <source>
        <dbReference type="ARBA" id="ARBA00007401"/>
    </source>
</evidence>
<sequence>MQKISFNENWRYSHLGEGEWQAVTLPHDAMLAEPCSADSPGGKNTGWVVGRDYVYEKRFVADEAWRERDIVLEFEGVYRNAKVYLNGKYAGGRKYGYSNFYIEANDLLRYGGENVIRVEAYNADQPNSRWYSGAGIYRPVWLYVLPKQHILLNGIRIRTTDYKVPRICVGVQTNAAGNVRIEILDGEDVVLTTTAPANTETEIVLADGKLWSALSPNLYTCRVTFGEDVREETFGIREVMCDATHGFCINGERVILRGACIHHDNGILGAVNHPFADARKVELLQKAGYNAIRSAHNPCSKATLEACDRFGMLVLDEFVDMWYIHKTKYDYASDFEQEWQADLKSMVEKDYNHPSVVMYSIGNEVAETGQKKGIRFAAEMTDYLHALDSRPVTCGINIFFNLLHSLGFGVYTDKKAEKAAKPSKSSKPKKKKSVGSEFFNDLAGLLGADTMKIGATMPGCNAKSKDAFAAMDVAGYNYGILRYKRDLKHHKDRVIVGSETFCSDARKFWCTAKEHPALIGDFVWAGIDYLGEVGIGAWEYADYAPDFTGGVGWRGASSGRLDLAGRAWAEAAYTQVAFDLAPVAIGVVRPDRAFEKHSPSAWRMSNALESWSWDGCTGKKTSVEVYATGDAVRLVLNGKTVGEKKVPANARVRFKVKYAPGELTAISLAKDGKELGRTSLVSAGAETKLTLVPEKAQYGQGDLCYIRLQYTDEAGEIKPLVRGIIDVAVEGGELLGLGSACPYNEVGYLGTTTDTYYGEALAVIRPTAEKVVLRAESPYGKAQTEITFREGGRA</sequence>
<dbReference type="Pfam" id="PF22666">
    <property type="entry name" value="Glyco_hydro_2_N2"/>
    <property type="match status" value="1"/>
</dbReference>
<dbReference type="InterPro" id="IPR006103">
    <property type="entry name" value="Glyco_hydro_2_cat"/>
</dbReference>
<feature type="domain" description="Glycoside hydrolase family 2 catalytic" evidence="5">
    <location>
        <begin position="246"/>
        <end position="434"/>
    </location>
</feature>
<proteinExistence type="inferred from homology"/>
<dbReference type="PANTHER" id="PTHR42732">
    <property type="entry name" value="BETA-GALACTOSIDASE"/>
    <property type="match status" value="1"/>
</dbReference>
<feature type="domain" description="Glycoside hydrolase family 2 immunoglobulin-like beta-sandwich" evidence="4">
    <location>
        <begin position="187"/>
        <end position="237"/>
    </location>
</feature>
<feature type="domain" description="Glycoside hydrolase family 2" evidence="7">
    <location>
        <begin position="694"/>
        <end position="779"/>
    </location>
</feature>
<dbReference type="InterPro" id="IPR008979">
    <property type="entry name" value="Galactose-bd-like_sf"/>
</dbReference>
<name>A0A9D2DX29_9FIRM</name>
<dbReference type="EMBL" id="DXBS01000077">
    <property type="protein sequence ID" value="HIZ24624.1"/>
    <property type="molecule type" value="Genomic_DNA"/>
</dbReference>
<dbReference type="InterPro" id="IPR032311">
    <property type="entry name" value="DUF4982"/>
</dbReference>
<dbReference type="AlphaFoldDB" id="A0A9D2DX29"/>
<evidence type="ECO:0000313" key="10">
    <source>
        <dbReference type="Proteomes" id="UP000824044"/>
    </source>
</evidence>
<dbReference type="InterPro" id="IPR013783">
    <property type="entry name" value="Ig-like_fold"/>
</dbReference>
<gene>
    <name evidence="9" type="ORF">H9812_04015</name>
</gene>
<dbReference type="GO" id="GO:0005975">
    <property type="term" value="P:carbohydrate metabolic process"/>
    <property type="evidence" value="ECO:0007669"/>
    <property type="project" value="InterPro"/>
</dbReference>
<dbReference type="SUPFAM" id="SSF51445">
    <property type="entry name" value="(Trans)glycosidases"/>
    <property type="match status" value="1"/>
</dbReference>
<dbReference type="InterPro" id="IPR051913">
    <property type="entry name" value="GH2_Domain-Containing"/>
</dbReference>
<dbReference type="SUPFAM" id="SSF49785">
    <property type="entry name" value="Galactose-binding domain-like"/>
    <property type="match status" value="1"/>
</dbReference>
<reference evidence="9" key="1">
    <citation type="journal article" date="2021" name="PeerJ">
        <title>Extensive microbial diversity within the chicken gut microbiome revealed by metagenomics and culture.</title>
        <authorList>
            <person name="Gilroy R."/>
            <person name="Ravi A."/>
            <person name="Getino M."/>
            <person name="Pursley I."/>
            <person name="Horton D.L."/>
            <person name="Alikhan N.F."/>
            <person name="Baker D."/>
            <person name="Gharbi K."/>
            <person name="Hall N."/>
            <person name="Watson M."/>
            <person name="Adriaenssens E.M."/>
            <person name="Foster-Nyarko E."/>
            <person name="Jarju S."/>
            <person name="Secka A."/>
            <person name="Antonio M."/>
            <person name="Oren A."/>
            <person name="Chaudhuri R.R."/>
            <person name="La Ragione R."/>
            <person name="Hildebrand F."/>
            <person name="Pallen M.J."/>
        </authorList>
    </citation>
    <scope>NUCLEOTIDE SEQUENCE</scope>
    <source>
        <strain evidence="9">CHK33-5263</strain>
    </source>
</reference>
<feature type="domain" description="DUF4982" evidence="6">
    <location>
        <begin position="618"/>
        <end position="675"/>
    </location>
</feature>
<dbReference type="Proteomes" id="UP000824044">
    <property type="component" value="Unassembled WGS sequence"/>
</dbReference>
<organism evidence="9 10">
    <name type="scientific">Candidatus Gallimonas intestinigallinarum</name>
    <dbReference type="NCBI Taxonomy" id="2838604"/>
    <lineage>
        <taxon>Bacteria</taxon>
        <taxon>Bacillati</taxon>
        <taxon>Bacillota</taxon>
        <taxon>Clostridia</taxon>
        <taxon>Candidatus Gallimonas</taxon>
    </lineage>
</organism>
<evidence type="ECO:0000256" key="2">
    <source>
        <dbReference type="ARBA" id="ARBA00022801"/>
    </source>
</evidence>
<dbReference type="InterPro" id="IPR006102">
    <property type="entry name" value="Ig-like_GH2"/>
</dbReference>
<dbReference type="InterPro" id="IPR017853">
    <property type="entry name" value="GH"/>
</dbReference>
<accession>A0A9D2DX29</accession>
<dbReference type="SUPFAM" id="SSF49303">
    <property type="entry name" value="beta-Galactosidase/glucuronidase domain"/>
    <property type="match status" value="1"/>
</dbReference>
<keyword evidence="3" id="KW-0326">Glycosidase</keyword>
<evidence type="ECO:0000259" key="7">
    <source>
        <dbReference type="Pfam" id="PF18565"/>
    </source>
</evidence>
<dbReference type="Pfam" id="PF02836">
    <property type="entry name" value="Glyco_hydro_2_C"/>
    <property type="match status" value="1"/>
</dbReference>
<comment type="similarity">
    <text evidence="1">Belongs to the glycosyl hydrolase 2 family.</text>
</comment>
<evidence type="ECO:0000259" key="6">
    <source>
        <dbReference type="Pfam" id="PF16355"/>
    </source>
</evidence>
<reference evidence="9" key="2">
    <citation type="submission" date="2021-04" db="EMBL/GenBank/DDBJ databases">
        <authorList>
            <person name="Gilroy R."/>
        </authorList>
    </citation>
    <scope>NUCLEOTIDE SEQUENCE</scope>
    <source>
        <strain evidence="9">CHK33-5263</strain>
    </source>
</reference>
<protein>
    <submittedName>
        <fullName evidence="9">DUF4982 domain-containing protein</fullName>
    </submittedName>
</protein>
<evidence type="ECO:0000259" key="5">
    <source>
        <dbReference type="Pfam" id="PF02836"/>
    </source>
</evidence>
<feature type="domain" description="Beta-mannosidase-like galactose-binding" evidence="8">
    <location>
        <begin position="43"/>
        <end position="123"/>
    </location>
</feature>
<dbReference type="Pfam" id="PF16355">
    <property type="entry name" value="DUF4982"/>
    <property type="match status" value="1"/>
</dbReference>